<evidence type="ECO:0000256" key="14">
    <source>
        <dbReference type="ARBA" id="ARBA00066827"/>
    </source>
</evidence>
<dbReference type="EC" id="2.8.1.4" evidence="14 19"/>
<dbReference type="Pfam" id="PF02926">
    <property type="entry name" value="THUMP"/>
    <property type="match status" value="1"/>
</dbReference>
<dbReference type="GO" id="GO:0005829">
    <property type="term" value="C:cytosol"/>
    <property type="evidence" value="ECO:0007669"/>
    <property type="project" value="TreeGrafter"/>
</dbReference>
<evidence type="ECO:0000313" key="22">
    <source>
        <dbReference type="Proteomes" id="UP000288291"/>
    </source>
</evidence>
<evidence type="ECO:0000259" key="20">
    <source>
        <dbReference type="PROSITE" id="PS51165"/>
    </source>
</evidence>
<evidence type="ECO:0000313" key="21">
    <source>
        <dbReference type="EMBL" id="RVU71298.1"/>
    </source>
</evidence>
<feature type="binding site" evidence="19">
    <location>
        <begin position="183"/>
        <end position="184"/>
    </location>
    <ligand>
        <name>ATP</name>
        <dbReference type="ChEBI" id="CHEBI:30616"/>
    </ligand>
</feature>
<dbReference type="RefSeq" id="WP_103661134.1">
    <property type="nucleotide sequence ID" value="NZ_ML136875.1"/>
</dbReference>
<dbReference type="SUPFAM" id="SSF143437">
    <property type="entry name" value="THUMP domain-like"/>
    <property type="match status" value="1"/>
</dbReference>
<dbReference type="GO" id="GO:0000049">
    <property type="term" value="F:tRNA binding"/>
    <property type="evidence" value="ECO:0007669"/>
    <property type="project" value="UniProtKB-UniRule"/>
</dbReference>
<protein>
    <recommendedName>
        <fullName evidence="15 19">Probable tRNA sulfurtransferase</fullName>
        <ecNumber evidence="14 19">2.8.1.4</ecNumber>
    </recommendedName>
    <alternativeName>
        <fullName evidence="16 19">Sulfur carrier protein ThiS sulfurtransferase</fullName>
    </alternativeName>
    <alternativeName>
        <fullName evidence="17 19">Thiamine biosynthesis protein ThiI</fullName>
    </alternativeName>
    <alternativeName>
        <fullName evidence="18 19">tRNA 4-thiouridine synthase</fullName>
    </alternativeName>
</protein>
<evidence type="ECO:0000256" key="12">
    <source>
        <dbReference type="ARBA" id="ARBA00058382"/>
    </source>
</evidence>
<evidence type="ECO:0000256" key="6">
    <source>
        <dbReference type="ARBA" id="ARBA00022741"/>
    </source>
</evidence>
<comment type="pathway">
    <text evidence="2 19">Cofactor biosynthesis; thiamine diphosphate biosynthesis.</text>
</comment>
<comment type="similarity">
    <text evidence="13 19">Belongs to the ThiI family.</text>
</comment>
<evidence type="ECO:0000256" key="7">
    <source>
        <dbReference type="ARBA" id="ARBA00022840"/>
    </source>
</evidence>
<dbReference type="Pfam" id="PF22025">
    <property type="entry name" value="ThiI_fer"/>
    <property type="match status" value="1"/>
</dbReference>
<evidence type="ECO:0000256" key="3">
    <source>
        <dbReference type="ARBA" id="ARBA00022490"/>
    </source>
</evidence>
<feature type="binding site" evidence="19">
    <location>
        <position position="265"/>
    </location>
    <ligand>
        <name>ATP</name>
        <dbReference type="ChEBI" id="CHEBI:30616"/>
    </ligand>
</feature>
<keyword evidence="5 19" id="KW-0808">Transferase</keyword>
<dbReference type="UniPathway" id="UPA00060"/>
<evidence type="ECO:0000256" key="18">
    <source>
        <dbReference type="ARBA" id="ARBA00080570"/>
    </source>
</evidence>
<keyword evidence="8 19" id="KW-0694">RNA-binding</keyword>
<evidence type="ECO:0000256" key="10">
    <source>
        <dbReference type="ARBA" id="ARBA00050570"/>
    </source>
</evidence>
<feature type="binding site" evidence="19">
    <location>
        <begin position="208"/>
        <end position="209"/>
    </location>
    <ligand>
        <name>ATP</name>
        <dbReference type="ChEBI" id="CHEBI:30616"/>
    </ligand>
</feature>
<dbReference type="Gene3D" id="3.30.2130.30">
    <property type="match status" value="1"/>
</dbReference>
<evidence type="ECO:0000256" key="19">
    <source>
        <dbReference type="HAMAP-Rule" id="MF_00021"/>
    </source>
</evidence>
<dbReference type="Pfam" id="PF02568">
    <property type="entry name" value="ThiI"/>
    <property type="match status" value="1"/>
</dbReference>
<dbReference type="InterPro" id="IPR050102">
    <property type="entry name" value="tRNA_sulfurtransferase_ThiI"/>
</dbReference>
<dbReference type="GO" id="GO:0002937">
    <property type="term" value="P:tRNA 4-thiouridine biosynthesis"/>
    <property type="evidence" value="ECO:0007669"/>
    <property type="project" value="TreeGrafter"/>
</dbReference>
<accession>A0A437SWH9</accession>
<evidence type="ECO:0000256" key="17">
    <source>
        <dbReference type="ARBA" id="ARBA00077849"/>
    </source>
</evidence>
<evidence type="ECO:0000256" key="8">
    <source>
        <dbReference type="ARBA" id="ARBA00022884"/>
    </source>
</evidence>
<name>A0A437SWH9_9LACO</name>
<dbReference type="InterPro" id="IPR004114">
    <property type="entry name" value="THUMP_dom"/>
</dbReference>
<dbReference type="Gene3D" id="3.40.50.620">
    <property type="entry name" value="HUPs"/>
    <property type="match status" value="1"/>
</dbReference>
<evidence type="ECO:0000256" key="5">
    <source>
        <dbReference type="ARBA" id="ARBA00022679"/>
    </source>
</evidence>
<feature type="domain" description="THUMP" evidence="20">
    <location>
        <begin position="60"/>
        <end position="165"/>
    </location>
</feature>
<dbReference type="InterPro" id="IPR020536">
    <property type="entry name" value="ThiI_AANH"/>
</dbReference>
<evidence type="ECO:0000256" key="1">
    <source>
        <dbReference type="ARBA" id="ARBA00004496"/>
    </source>
</evidence>
<dbReference type="FunFam" id="3.40.50.620:FF:000053">
    <property type="entry name" value="Probable tRNA sulfurtransferase"/>
    <property type="match status" value="1"/>
</dbReference>
<comment type="caution">
    <text evidence="21">The sequence shown here is derived from an EMBL/GenBank/DDBJ whole genome shotgun (WGS) entry which is preliminary data.</text>
</comment>
<comment type="subcellular location">
    <subcellularLocation>
        <location evidence="1 19">Cytoplasm</location>
    </subcellularLocation>
</comment>
<evidence type="ECO:0000256" key="13">
    <source>
        <dbReference type="ARBA" id="ARBA00061472"/>
    </source>
</evidence>
<organism evidence="21 22">
    <name type="scientific">Lactobacillus xujianguonis</name>
    <dbReference type="NCBI Taxonomy" id="2495899"/>
    <lineage>
        <taxon>Bacteria</taxon>
        <taxon>Bacillati</taxon>
        <taxon>Bacillota</taxon>
        <taxon>Bacilli</taxon>
        <taxon>Lactobacillales</taxon>
        <taxon>Lactobacillaceae</taxon>
        <taxon>Lactobacillus</taxon>
    </lineage>
</organism>
<gene>
    <name evidence="19 21" type="primary">thiI</name>
    <name evidence="21" type="ORF">EJK17_03595</name>
</gene>
<dbReference type="InterPro" id="IPR014729">
    <property type="entry name" value="Rossmann-like_a/b/a_fold"/>
</dbReference>
<keyword evidence="7 19" id="KW-0067">ATP-binding</keyword>
<keyword evidence="22" id="KW-1185">Reference proteome</keyword>
<dbReference type="GO" id="GO:0004810">
    <property type="term" value="F:CCA tRNA nucleotidyltransferase activity"/>
    <property type="evidence" value="ECO:0007669"/>
    <property type="project" value="InterPro"/>
</dbReference>
<dbReference type="InterPro" id="IPR054173">
    <property type="entry name" value="ThiI_fer"/>
</dbReference>
<keyword evidence="4 19" id="KW-0820">tRNA-binding</keyword>
<keyword evidence="6 19" id="KW-0547">Nucleotide-binding</keyword>
<evidence type="ECO:0000256" key="16">
    <source>
        <dbReference type="ARBA" id="ARBA00075337"/>
    </source>
</evidence>
<dbReference type="InterPro" id="IPR049961">
    <property type="entry name" value="ThiI_N"/>
</dbReference>
<dbReference type="PANTHER" id="PTHR43209:SF1">
    <property type="entry name" value="TRNA SULFURTRANSFERASE"/>
    <property type="match status" value="1"/>
</dbReference>
<comment type="catalytic activity">
    <reaction evidence="11 19">
        <text>[ThiS sulfur-carrier protein]-C-terminal Gly-Gly-AMP + S-sulfanyl-L-cysteinyl-[cysteine desulfurase] + AH2 = [ThiS sulfur-carrier protein]-C-terminal-Gly-aminoethanethioate + L-cysteinyl-[cysteine desulfurase] + A + AMP + 2 H(+)</text>
        <dbReference type="Rhea" id="RHEA:43340"/>
        <dbReference type="Rhea" id="RHEA-COMP:12157"/>
        <dbReference type="Rhea" id="RHEA-COMP:12158"/>
        <dbReference type="Rhea" id="RHEA-COMP:12910"/>
        <dbReference type="Rhea" id="RHEA-COMP:19908"/>
        <dbReference type="ChEBI" id="CHEBI:13193"/>
        <dbReference type="ChEBI" id="CHEBI:15378"/>
        <dbReference type="ChEBI" id="CHEBI:17499"/>
        <dbReference type="ChEBI" id="CHEBI:29950"/>
        <dbReference type="ChEBI" id="CHEBI:61963"/>
        <dbReference type="ChEBI" id="CHEBI:90618"/>
        <dbReference type="ChEBI" id="CHEBI:232372"/>
        <dbReference type="ChEBI" id="CHEBI:456215"/>
    </reaction>
</comment>
<evidence type="ECO:0000256" key="4">
    <source>
        <dbReference type="ARBA" id="ARBA00022555"/>
    </source>
</evidence>
<dbReference type="GO" id="GO:0009228">
    <property type="term" value="P:thiamine biosynthetic process"/>
    <property type="evidence" value="ECO:0007669"/>
    <property type="project" value="UniProtKB-KW"/>
</dbReference>
<dbReference type="InterPro" id="IPR049962">
    <property type="entry name" value="THUMP_ThiI"/>
</dbReference>
<evidence type="ECO:0000256" key="15">
    <source>
        <dbReference type="ARBA" id="ARBA00071867"/>
    </source>
</evidence>
<keyword evidence="3 19" id="KW-0963">Cytoplasm</keyword>
<comment type="catalytic activity">
    <reaction evidence="10 19">
        <text>[ThiI sulfur-carrier protein]-S-sulfanyl-L-cysteine + a uridine in tRNA + 2 reduced [2Fe-2S]-[ferredoxin] + ATP + H(+) = [ThiI sulfur-carrier protein]-L-cysteine + a 4-thiouridine in tRNA + 2 oxidized [2Fe-2S]-[ferredoxin] + AMP + diphosphate</text>
        <dbReference type="Rhea" id="RHEA:24176"/>
        <dbReference type="Rhea" id="RHEA-COMP:10000"/>
        <dbReference type="Rhea" id="RHEA-COMP:10001"/>
        <dbReference type="Rhea" id="RHEA-COMP:13337"/>
        <dbReference type="Rhea" id="RHEA-COMP:13338"/>
        <dbReference type="Rhea" id="RHEA-COMP:13339"/>
        <dbReference type="Rhea" id="RHEA-COMP:13340"/>
        <dbReference type="ChEBI" id="CHEBI:15378"/>
        <dbReference type="ChEBI" id="CHEBI:29950"/>
        <dbReference type="ChEBI" id="CHEBI:30616"/>
        <dbReference type="ChEBI" id="CHEBI:33019"/>
        <dbReference type="ChEBI" id="CHEBI:33737"/>
        <dbReference type="ChEBI" id="CHEBI:33738"/>
        <dbReference type="ChEBI" id="CHEBI:61963"/>
        <dbReference type="ChEBI" id="CHEBI:65315"/>
        <dbReference type="ChEBI" id="CHEBI:136798"/>
        <dbReference type="ChEBI" id="CHEBI:456215"/>
        <dbReference type="EC" id="2.8.1.4"/>
    </reaction>
</comment>
<keyword evidence="9 19" id="KW-0784">Thiamine biosynthesis</keyword>
<dbReference type="PROSITE" id="PS51165">
    <property type="entry name" value="THUMP"/>
    <property type="match status" value="1"/>
</dbReference>
<dbReference type="GO" id="GO:0052837">
    <property type="term" value="P:thiazole biosynthetic process"/>
    <property type="evidence" value="ECO:0007669"/>
    <property type="project" value="TreeGrafter"/>
</dbReference>
<comment type="function">
    <text evidence="12 19">Catalyzes the ATP-dependent transfer of a sulfur to tRNA to produce 4-thiouridine in position 8 of tRNAs, which functions as a near-UV photosensor. Also catalyzes the transfer of sulfur to the sulfur carrier protein ThiS, forming ThiS-thiocarboxylate. This is a step in the synthesis of thiazole, in the thiamine biosynthesis pathway. The sulfur is donated as persulfide by IscS.</text>
</comment>
<feature type="binding site" evidence="19">
    <location>
        <position position="296"/>
    </location>
    <ligand>
        <name>ATP</name>
        <dbReference type="ChEBI" id="CHEBI:30616"/>
    </ligand>
</feature>
<dbReference type="GO" id="GO:0005524">
    <property type="term" value="F:ATP binding"/>
    <property type="evidence" value="ECO:0007669"/>
    <property type="project" value="UniProtKB-UniRule"/>
</dbReference>
<reference evidence="21 22" key="1">
    <citation type="submission" date="2018-12" db="EMBL/GenBank/DDBJ databases">
        <authorList>
            <person name="Meng J."/>
        </authorList>
    </citation>
    <scope>NUCLEOTIDE SEQUENCE [LARGE SCALE GENOMIC DNA]</scope>
    <source>
        <strain evidence="21 22">HT111-2</strain>
    </source>
</reference>
<sequence>MKYTEVMIRYGELSTKGKNRKDFIGRLAGNVTKVLKDFPEVEIHPRHDRMHIVLNGASFDKIDKRLRKVFGIQTYSPAIKVPKTLTDIEETALALMQETFKTGMTFKVNTKRSDHHFEYDTNQLNSMVGDYLFDHMDGLKAEMKHPDIVLRIEVRQDAVYISSQLLHGIGGMPVGTAGKAMMMLSGGIDSPVASYLAMKRGVEIEMVHFFSPPYTTEKALAKAKELTGILANYCGKINFIAVPFAEIQETIKEKLPEGYLMTVQRRFMLQLADRIRAQRVGLAIFNGESVGQVASQTLQSMVAINDVTTTPVIRPVATMDKTEIIKLAEEIGTFDLSIQPFEDCCTIFAPPRPKTKPKLDKAREYEARLDVEGLIERAMTGIEITPIYPNEKFINDQAAADQELL</sequence>
<dbReference type="SMART" id="SM00981">
    <property type="entry name" value="THUMP"/>
    <property type="match status" value="1"/>
</dbReference>
<evidence type="ECO:0000256" key="11">
    <source>
        <dbReference type="ARBA" id="ARBA00052330"/>
    </source>
</evidence>
<dbReference type="GO" id="GO:0009229">
    <property type="term" value="P:thiamine diphosphate biosynthetic process"/>
    <property type="evidence" value="ECO:0007669"/>
    <property type="project" value="UniProtKB-UniRule"/>
</dbReference>
<dbReference type="Proteomes" id="UP000288291">
    <property type="component" value="Unassembled WGS sequence"/>
</dbReference>
<dbReference type="GO" id="GO:0140741">
    <property type="term" value="F:tRNA-uracil-4 sulfurtransferase activity"/>
    <property type="evidence" value="ECO:0007669"/>
    <property type="project" value="UniProtKB-EC"/>
</dbReference>
<dbReference type="CDD" id="cd11716">
    <property type="entry name" value="THUMP_ThiI"/>
    <property type="match status" value="1"/>
</dbReference>
<dbReference type="PANTHER" id="PTHR43209">
    <property type="entry name" value="TRNA SULFURTRANSFERASE"/>
    <property type="match status" value="1"/>
</dbReference>
<evidence type="ECO:0000256" key="2">
    <source>
        <dbReference type="ARBA" id="ARBA00004948"/>
    </source>
</evidence>
<dbReference type="AlphaFoldDB" id="A0A437SWH9"/>
<proteinExistence type="inferred from homology"/>
<dbReference type="CDD" id="cd01712">
    <property type="entry name" value="PPase_ThiI"/>
    <property type="match status" value="1"/>
</dbReference>
<feature type="binding site" evidence="19">
    <location>
        <position position="287"/>
    </location>
    <ligand>
        <name>ATP</name>
        <dbReference type="ChEBI" id="CHEBI:30616"/>
    </ligand>
</feature>
<dbReference type="EMBL" id="RXIA01000006">
    <property type="protein sequence ID" value="RVU71298.1"/>
    <property type="molecule type" value="Genomic_DNA"/>
</dbReference>
<dbReference type="HAMAP" id="MF_00021">
    <property type="entry name" value="ThiI"/>
    <property type="match status" value="1"/>
</dbReference>
<dbReference type="InterPro" id="IPR003720">
    <property type="entry name" value="tRNA_STrfase"/>
</dbReference>
<dbReference type="SUPFAM" id="SSF52402">
    <property type="entry name" value="Adenine nucleotide alpha hydrolases-like"/>
    <property type="match status" value="1"/>
</dbReference>
<evidence type="ECO:0000256" key="9">
    <source>
        <dbReference type="ARBA" id="ARBA00022977"/>
    </source>
</evidence>
<dbReference type="NCBIfam" id="TIGR00342">
    <property type="entry name" value="tRNA uracil 4-sulfurtransferase ThiI"/>
    <property type="match status" value="1"/>
</dbReference>